<gene>
    <name evidence="3" type="ORF">BGAL_0014g00010</name>
</gene>
<dbReference type="Proteomes" id="UP000308671">
    <property type="component" value="Unassembled WGS sequence"/>
</dbReference>
<dbReference type="InterPro" id="IPR050309">
    <property type="entry name" value="Type-B_Carboxylest/Lipase"/>
</dbReference>
<dbReference type="InterPro" id="IPR019819">
    <property type="entry name" value="Carboxylesterase_B_CS"/>
</dbReference>
<evidence type="ECO:0000256" key="1">
    <source>
        <dbReference type="SAM" id="SignalP"/>
    </source>
</evidence>
<name>A0A4S8RCE0_9HELO</name>
<proteinExistence type="predicted"/>
<dbReference type="PANTHER" id="PTHR11559">
    <property type="entry name" value="CARBOXYLESTERASE"/>
    <property type="match status" value="1"/>
</dbReference>
<dbReference type="EMBL" id="PQXL01000014">
    <property type="protein sequence ID" value="THV55071.1"/>
    <property type="molecule type" value="Genomic_DNA"/>
</dbReference>
<dbReference type="OrthoDB" id="408631at2759"/>
<reference evidence="3 4" key="1">
    <citation type="submission" date="2017-12" db="EMBL/GenBank/DDBJ databases">
        <title>Comparative genomics of Botrytis spp.</title>
        <authorList>
            <person name="Valero-Jimenez C.A."/>
            <person name="Tapia P."/>
            <person name="Veloso J."/>
            <person name="Silva-Moreno E."/>
            <person name="Staats M."/>
            <person name="Valdes J.H."/>
            <person name="Van Kan J.A.L."/>
        </authorList>
    </citation>
    <scope>NUCLEOTIDE SEQUENCE [LARGE SCALE GENOMIC DNA]</scope>
    <source>
        <strain evidence="3 4">MUCL435</strain>
    </source>
</reference>
<feature type="domain" description="Carboxylesterase type B" evidence="2">
    <location>
        <begin position="52"/>
        <end position="541"/>
    </location>
</feature>
<dbReference type="InterPro" id="IPR029058">
    <property type="entry name" value="AB_hydrolase_fold"/>
</dbReference>
<organism evidence="3 4">
    <name type="scientific">Botrytis galanthina</name>
    <dbReference type="NCBI Taxonomy" id="278940"/>
    <lineage>
        <taxon>Eukaryota</taxon>
        <taxon>Fungi</taxon>
        <taxon>Dikarya</taxon>
        <taxon>Ascomycota</taxon>
        <taxon>Pezizomycotina</taxon>
        <taxon>Leotiomycetes</taxon>
        <taxon>Helotiales</taxon>
        <taxon>Sclerotiniaceae</taxon>
        <taxon>Botrytis</taxon>
    </lineage>
</organism>
<protein>
    <recommendedName>
        <fullName evidence="2">Carboxylesterase type B domain-containing protein</fullName>
    </recommendedName>
</protein>
<dbReference type="Pfam" id="PF00135">
    <property type="entry name" value="COesterase"/>
    <property type="match status" value="1"/>
</dbReference>
<evidence type="ECO:0000313" key="3">
    <source>
        <dbReference type="EMBL" id="THV55071.1"/>
    </source>
</evidence>
<dbReference type="InterPro" id="IPR002018">
    <property type="entry name" value="CarbesteraseB"/>
</dbReference>
<accession>A0A4S8RCE0</accession>
<feature type="signal peptide" evidence="1">
    <location>
        <begin position="1"/>
        <end position="20"/>
    </location>
</feature>
<dbReference type="PROSITE" id="PS00941">
    <property type="entry name" value="CARBOXYLESTERASE_B_2"/>
    <property type="match status" value="1"/>
</dbReference>
<dbReference type="AlphaFoldDB" id="A0A4S8RCE0"/>
<sequence length="609" mass="68370">MVYKSFLFLIFNALFWTINAKHRKSYHSTDDLPTLTLPWGTYKAEIYGNDGETVRFSNVRFAKSPVGPLRFAAPEYPDAIKNNKEIQDNSVGANCIQAFPPAKNSDVATEPLPKDTQSEDCLFLDIYVPLWILEEDNDEQLPVIVYIYGGAYIFGGKNTTFNTPEGPYSAYDGTGIRRTTDNSVIWVTGNYRLGAFGFLGGSYMEQNAQPNAGLHDQRLLLDWVQRYIGQVKGDKNAVSVWGLSAGGGSILHQLIAYGGAKKESLFQRAAIWSPSFQWSYDRAGVLQETFFNFTAEANCADKDALECLREADTETLKVANQNVVNQRLKLGLFPFGPAVDGDLVPDLPANLFKQGKHVSTESLIISHVYDEARLFANKDIKTKAQFTEFVTLAFPGDELAEVRQNIEDKYPSGTYDNDQQTRLRAVLRDSTFVCNNYQIYQAYKKNSKVYATRYEIPPAQHGNDLLPVIWNKEVDVAGLIKAIVPLLPDWISNILESIWVPLATRYQKYVAAHALTGDPNYLNYGRGLTWEVTTDNGKELTNTMKVGLQYSNTNHPFYTLGPDVQVAAESCDFWSDLAEKIMIITGSEKKPTSFRTQFYESLWGGQVEL</sequence>
<comment type="caution">
    <text evidence="3">The sequence shown here is derived from an EMBL/GenBank/DDBJ whole genome shotgun (WGS) entry which is preliminary data.</text>
</comment>
<keyword evidence="1" id="KW-0732">Signal</keyword>
<keyword evidence="4" id="KW-1185">Reference proteome</keyword>
<feature type="chain" id="PRO_5020588561" description="Carboxylesterase type B domain-containing protein" evidence="1">
    <location>
        <begin position="21"/>
        <end position="609"/>
    </location>
</feature>
<dbReference type="Gene3D" id="3.40.50.1820">
    <property type="entry name" value="alpha/beta hydrolase"/>
    <property type="match status" value="1"/>
</dbReference>
<dbReference type="SUPFAM" id="SSF53474">
    <property type="entry name" value="alpha/beta-Hydrolases"/>
    <property type="match status" value="1"/>
</dbReference>
<evidence type="ECO:0000259" key="2">
    <source>
        <dbReference type="Pfam" id="PF00135"/>
    </source>
</evidence>
<evidence type="ECO:0000313" key="4">
    <source>
        <dbReference type="Proteomes" id="UP000308671"/>
    </source>
</evidence>